<feature type="region of interest" description="Disordered" evidence="1">
    <location>
        <begin position="87"/>
        <end position="128"/>
    </location>
</feature>
<dbReference type="GO" id="GO:0009306">
    <property type="term" value="P:protein secretion"/>
    <property type="evidence" value="ECO:0007669"/>
    <property type="project" value="InterPro"/>
</dbReference>
<dbReference type="SUPFAM" id="SSF140453">
    <property type="entry name" value="EsxAB dimer-like"/>
    <property type="match status" value="1"/>
</dbReference>
<dbReference type="Pfam" id="PF01464">
    <property type="entry name" value="SLT"/>
    <property type="match status" value="1"/>
</dbReference>
<evidence type="ECO:0000256" key="1">
    <source>
        <dbReference type="SAM" id="MobiDB-lite"/>
    </source>
</evidence>
<dbReference type="Gene3D" id="1.10.530.10">
    <property type="match status" value="1"/>
</dbReference>
<dbReference type="InterPro" id="IPR008258">
    <property type="entry name" value="Transglycosylase_SLT_dom_1"/>
</dbReference>
<dbReference type="Proteomes" id="UP000069620">
    <property type="component" value="Unassembled WGS sequence"/>
</dbReference>
<dbReference type="EMBL" id="BCSX01000007">
    <property type="protein sequence ID" value="GAS86638.1"/>
    <property type="molecule type" value="Genomic_DNA"/>
</dbReference>
<reference evidence="4" key="1">
    <citation type="journal article" date="2016" name="Genome Announc.">
        <title>Draft Genome Sequences of Five Rapidly Growing Mycobacterium Species, M. thermoresistibile, M. fortuitum subsp. acetamidolyticum, M. canariasense, M. brisbanense, and M. novocastrense.</title>
        <authorList>
            <person name="Katahira K."/>
            <person name="Ogura Y."/>
            <person name="Gotoh Y."/>
            <person name="Hayashi T."/>
        </authorList>
    </citation>
    <scope>NUCLEOTIDE SEQUENCE [LARGE SCALE GENOMIC DNA]</scope>
    <source>
        <strain evidence="4">JCM15654</strain>
    </source>
</reference>
<protein>
    <recommendedName>
        <fullName evidence="2">Transglycosylase SLT domain-containing protein</fullName>
    </recommendedName>
</protein>
<comment type="caution">
    <text evidence="3">The sequence shown here is derived from an EMBL/GenBank/DDBJ whole genome shotgun (WGS) entry which is preliminary data.</text>
</comment>
<feature type="domain" description="Transglycosylase SLT" evidence="2">
    <location>
        <begin position="172"/>
        <end position="256"/>
    </location>
</feature>
<gene>
    <name evidence="3" type="ORF">RMCB_0734</name>
</gene>
<dbReference type="InterPro" id="IPR022536">
    <property type="entry name" value="EspC"/>
</dbReference>
<dbReference type="OrthoDB" id="4629613at2"/>
<organism evidence="3 4">
    <name type="scientific">Mycolicibacterium brisbanense</name>
    <dbReference type="NCBI Taxonomy" id="146020"/>
    <lineage>
        <taxon>Bacteria</taxon>
        <taxon>Bacillati</taxon>
        <taxon>Actinomycetota</taxon>
        <taxon>Actinomycetes</taxon>
        <taxon>Mycobacteriales</taxon>
        <taxon>Mycobacteriaceae</taxon>
        <taxon>Mycolicibacterium</taxon>
    </lineage>
</organism>
<dbReference type="RefSeq" id="WP_062827659.1">
    <property type="nucleotide sequence ID" value="NZ_BCSX01000007.1"/>
</dbReference>
<accession>A0A100VVF4</accession>
<dbReference type="AlphaFoldDB" id="A0A100VVF4"/>
<dbReference type="InterPro" id="IPR023346">
    <property type="entry name" value="Lysozyme-like_dom_sf"/>
</dbReference>
<keyword evidence="4" id="KW-1185">Reference proteome</keyword>
<sequence length="277" mass="28681">MAPKLRVDPGVLRSAADGFNQIGAALSGANIGQGLSGLTASLPGLVTGGAAEQAAALVDNAVRHVGNELSQLSTNLGQAADKYEKTDAELGKKLDKTVDDPNKKDDGGTKKGEPGPAPAPGAGPQAIPVDQVTYDNGNWPSGADATRTAINQALDQRGVTDPAARQRWIDAYMTLTEHESSYNPMAVNNWDINAKPPNSTYKVSDGSGNGCSRGLAQCVPGTFARYHQPGTSNDIYDPVANIAASMNYLVGNYGVAPDGSNILAKIPQANPGVHQGY</sequence>
<dbReference type="InterPro" id="IPR036689">
    <property type="entry name" value="ESAT-6-like_sf"/>
</dbReference>
<evidence type="ECO:0000259" key="2">
    <source>
        <dbReference type="Pfam" id="PF01464"/>
    </source>
</evidence>
<reference evidence="4" key="2">
    <citation type="submission" date="2016-02" db="EMBL/GenBank/DDBJ databases">
        <title>Draft genome sequence of five rapidly growing Mycobacterium species.</title>
        <authorList>
            <person name="Katahira K."/>
            <person name="Gotou Y."/>
            <person name="Iida K."/>
            <person name="Ogura Y."/>
            <person name="Hayashi T."/>
        </authorList>
    </citation>
    <scope>NUCLEOTIDE SEQUENCE [LARGE SCALE GENOMIC DNA]</scope>
    <source>
        <strain evidence="4">JCM15654</strain>
    </source>
</reference>
<dbReference type="STRING" id="146020.RMCB_0734"/>
<dbReference type="SUPFAM" id="SSF53955">
    <property type="entry name" value="Lysozyme-like"/>
    <property type="match status" value="1"/>
</dbReference>
<proteinExistence type="predicted"/>
<evidence type="ECO:0000313" key="4">
    <source>
        <dbReference type="Proteomes" id="UP000069620"/>
    </source>
</evidence>
<dbReference type="Gene3D" id="1.10.287.1060">
    <property type="entry name" value="ESAT-6-like"/>
    <property type="match status" value="1"/>
</dbReference>
<dbReference type="Pfam" id="PF10824">
    <property type="entry name" value="T7SS_ESX_EspC"/>
    <property type="match status" value="1"/>
</dbReference>
<name>A0A100VVF4_9MYCO</name>
<evidence type="ECO:0000313" key="3">
    <source>
        <dbReference type="EMBL" id="GAS86638.1"/>
    </source>
</evidence>
<feature type="compositionally biased region" description="Basic and acidic residues" evidence="1">
    <location>
        <begin position="87"/>
        <end position="113"/>
    </location>
</feature>